<dbReference type="InterPro" id="IPR015943">
    <property type="entry name" value="WD40/YVTN_repeat-like_dom_sf"/>
</dbReference>
<protein>
    <recommendedName>
        <fullName evidence="6">Anaphase-promoting complex subunit 4 WD40 domain-containing protein</fullName>
    </recommendedName>
</protein>
<dbReference type="AlphaFoldDB" id="A0A0G4LCB1"/>
<dbReference type="PANTHER" id="PTHR10971">
    <property type="entry name" value="MRNA EXPORT FACTOR AND BUB3"/>
    <property type="match status" value="1"/>
</dbReference>
<organism evidence="4 5">
    <name type="scientific">Verticillium longisporum</name>
    <name type="common">Verticillium dahliae var. longisporum</name>
    <dbReference type="NCBI Taxonomy" id="100787"/>
    <lineage>
        <taxon>Eukaryota</taxon>
        <taxon>Fungi</taxon>
        <taxon>Dikarya</taxon>
        <taxon>Ascomycota</taxon>
        <taxon>Pezizomycotina</taxon>
        <taxon>Sordariomycetes</taxon>
        <taxon>Hypocreomycetidae</taxon>
        <taxon>Glomerellales</taxon>
        <taxon>Plectosphaerellaceae</taxon>
        <taxon>Verticillium</taxon>
    </lineage>
</organism>
<feature type="repeat" description="WD" evidence="3">
    <location>
        <begin position="317"/>
        <end position="351"/>
    </location>
</feature>
<name>A0A0G4LCB1_VERLO</name>
<dbReference type="InterPro" id="IPR036322">
    <property type="entry name" value="WD40_repeat_dom_sf"/>
</dbReference>
<evidence type="ECO:0000256" key="2">
    <source>
        <dbReference type="ARBA" id="ARBA00022737"/>
    </source>
</evidence>
<dbReference type="InterPro" id="IPR001680">
    <property type="entry name" value="WD40_rpt"/>
</dbReference>
<dbReference type="EMBL" id="CVQI01010113">
    <property type="protein sequence ID" value="CRK19544.1"/>
    <property type="molecule type" value="Genomic_DNA"/>
</dbReference>
<dbReference type="Proteomes" id="UP000045706">
    <property type="component" value="Unassembled WGS sequence"/>
</dbReference>
<dbReference type="Gene3D" id="2.130.10.10">
    <property type="entry name" value="YVTN repeat-like/Quinoprotein amine dehydrogenase"/>
    <property type="match status" value="2"/>
</dbReference>
<sequence>MAPATQFELAQPPNDAVSSLSYAPQNSTRLLVSSWDKNVYLYDTHSGIEEAQGTQISTFEHRAPVLDVCFGATDNEAYSACLDWQAYKIDLETGEKTSIAKHSAPVRCVVYSPEQSLLITASWDQTLQIHNTKDPTAPNLTISLPGKPHALSASPSKLVVAMTARLVHIYDLTPIPALFSASSPPEIKPWQQRESSLKFLTRAVSCMPNDAGYATSSIEGRVAVEWFEDSPESQARKYAFKCHRQAAPADENGAGAGDIVYPVNALAFHPVIEGRVAVEWFEDSPESQARKYAFKCHRQAAPADENGAGAGDIVYPVNALAFHPVYGTFASGGGDGTVALWDAEAKRRMKQYQKFPDSVAALAFSADGKYLAIGVCPGFETGMEDYTGEGKAKVLVRELGDAEAKGKGAK</sequence>
<dbReference type="SUPFAM" id="SSF50978">
    <property type="entry name" value="WD40 repeat-like"/>
    <property type="match status" value="1"/>
</dbReference>
<evidence type="ECO:0000256" key="3">
    <source>
        <dbReference type="PROSITE-ProRule" id="PRU00221"/>
    </source>
</evidence>
<accession>A0A0G4LCB1</accession>
<evidence type="ECO:0008006" key="6">
    <source>
        <dbReference type="Google" id="ProtNLM"/>
    </source>
</evidence>
<keyword evidence="1 3" id="KW-0853">WD repeat</keyword>
<evidence type="ECO:0000313" key="4">
    <source>
        <dbReference type="EMBL" id="CRK19544.1"/>
    </source>
</evidence>
<reference evidence="5" key="1">
    <citation type="submission" date="2015-05" db="EMBL/GenBank/DDBJ databases">
        <authorList>
            <person name="Fogelqvist Johan"/>
        </authorList>
    </citation>
    <scope>NUCLEOTIDE SEQUENCE [LARGE SCALE GENOMIC DNA]</scope>
</reference>
<keyword evidence="2" id="KW-0677">Repeat</keyword>
<dbReference type="Pfam" id="PF00400">
    <property type="entry name" value="WD40"/>
    <property type="match status" value="3"/>
</dbReference>
<evidence type="ECO:0000313" key="5">
    <source>
        <dbReference type="Proteomes" id="UP000045706"/>
    </source>
</evidence>
<gene>
    <name evidence="4" type="ORF">BN1723_011919</name>
</gene>
<feature type="repeat" description="WD" evidence="3">
    <location>
        <begin position="99"/>
        <end position="129"/>
    </location>
</feature>
<evidence type="ECO:0000256" key="1">
    <source>
        <dbReference type="ARBA" id="ARBA00022574"/>
    </source>
</evidence>
<proteinExistence type="predicted"/>
<dbReference type="SMART" id="SM00320">
    <property type="entry name" value="WD40"/>
    <property type="match status" value="4"/>
</dbReference>
<dbReference type="PROSITE" id="PS50082">
    <property type="entry name" value="WD_REPEATS_2"/>
    <property type="match status" value="2"/>
</dbReference>